<name>A0A3S5A5H6_9PLAT</name>
<proteinExistence type="predicted"/>
<comment type="caution">
    <text evidence="1">The sequence shown here is derived from an EMBL/GenBank/DDBJ whole genome shotgun (WGS) entry which is preliminary data.</text>
</comment>
<organism evidence="1 2">
    <name type="scientific">Protopolystoma xenopodis</name>
    <dbReference type="NCBI Taxonomy" id="117903"/>
    <lineage>
        <taxon>Eukaryota</taxon>
        <taxon>Metazoa</taxon>
        <taxon>Spiralia</taxon>
        <taxon>Lophotrochozoa</taxon>
        <taxon>Platyhelminthes</taxon>
        <taxon>Monogenea</taxon>
        <taxon>Polyopisthocotylea</taxon>
        <taxon>Polystomatidea</taxon>
        <taxon>Polystomatidae</taxon>
        <taxon>Protopolystoma</taxon>
    </lineage>
</organism>
<accession>A0A3S5A5H6</accession>
<dbReference type="AlphaFoldDB" id="A0A3S5A5H6"/>
<gene>
    <name evidence="1" type="ORF">PXEA_LOCUS13826</name>
</gene>
<dbReference type="Proteomes" id="UP000784294">
    <property type="component" value="Unassembled WGS sequence"/>
</dbReference>
<protein>
    <submittedName>
        <fullName evidence="1">Uncharacterized protein</fullName>
    </submittedName>
</protein>
<keyword evidence="2" id="KW-1185">Reference proteome</keyword>
<dbReference type="EMBL" id="CAAALY010046176">
    <property type="protein sequence ID" value="VEL20386.1"/>
    <property type="molecule type" value="Genomic_DNA"/>
</dbReference>
<evidence type="ECO:0000313" key="2">
    <source>
        <dbReference type="Proteomes" id="UP000784294"/>
    </source>
</evidence>
<evidence type="ECO:0000313" key="1">
    <source>
        <dbReference type="EMBL" id="VEL20386.1"/>
    </source>
</evidence>
<reference evidence="1" key="1">
    <citation type="submission" date="2018-11" db="EMBL/GenBank/DDBJ databases">
        <authorList>
            <consortium name="Pathogen Informatics"/>
        </authorList>
    </citation>
    <scope>NUCLEOTIDE SEQUENCE</scope>
</reference>
<sequence>MTDDCLPDIALSSITVDGGLLRTNHQLQMLKDKPPSVSRVVNVLISPTLLLVSLASSSVVLRLARLNDEADYDTGETSDNVPNPQPDSGDYYAYYGYQSFYQYDQVTKTMSNNIGDSSKPIIFSDTKYELALIQNSKPCYSHLMT</sequence>